<dbReference type="RefSeq" id="WP_272101340.1">
    <property type="nucleotide sequence ID" value="NZ_JAQNDK010000004.1"/>
</dbReference>
<evidence type="ECO:0000313" key="4">
    <source>
        <dbReference type="EMBL" id="MDC0683192.1"/>
    </source>
</evidence>
<dbReference type="PANTHER" id="PTHR44591">
    <property type="entry name" value="STRESS RESPONSE REGULATOR PROTEIN 1"/>
    <property type="match status" value="1"/>
</dbReference>
<gene>
    <name evidence="4" type="ORF">POL72_36015</name>
</gene>
<dbReference type="Proteomes" id="UP001217485">
    <property type="component" value="Unassembled WGS sequence"/>
</dbReference>
<evidence type="ECO:0000259" key="3">
    <source>
        <dbReference type="PROSITE" id="PS50110"/>
    </source>
</evidence>
<accession>A0ABT5C9S6</accession>
<dbReference type="InterPro" id="IPR001789">
    <property type="entry name" value="Sig_transdc_resp-reg_receiver"/>
</dbReference>
<dbReference type="PANTHER" id="PTHR44591:SF3">
    <property type="entry name" value="RESPONSE REGULATORY DOMAIN-CONTAINING PROTEIN"/>
    <property type="match status" value="1"/>
</dbReference>
<dbReference type="Pfam" id="PF00072">
    <property type="entry name" value="Response_reg"/>
    <property type="match status" value="1"/>
</dbReference>
<dbReference type="InterPro" id="IPR050595">
    <property type="entry name" value="Bact_response_regulator"/>
</dbReference>
<feature type="domain" description="Response regulatory" evidence="3">
    <location>
        <begin position="13"/>
        <end position="127"/>
    </location>
</feature>
<comment type="caution">
    <text evidence="4">The sequence shown here is derived from an EMBL/GenBank/DDBJ whole genome shotgun (WGS) entry which is preliminary data.</text>
</comment>
<sequence length="135" mass="14524">MAAIAAGGRLMARMLIVDGENSQRRALSAGLSVEGFEVVFAASFQDAMFTLGSSPVDVAMIDLMMPDLNGLELARHIRHAFPRVRVVLSSAYHLSARQVERADCGAVAFVPKPYQVGEICRFLRAKTSVLAPASC</sequence>
<organism evidence="4 5">
    <name type="scientific">Sorangium atrum</name>
    <dbReference type="NCBI Taxonomy" id="2995308"/>
    <lineage>
        <taxon>Bacteria</taxon>
        <taxon>Pseudomonadati</taxon>
        <taxon>Myxococcota</taxon>
        <taxon>Polyangia</taxon>
        <taxon>Polyangiales</taxon>
        <taxon>Polyangiaceae</taxon>
        <taxon>Sorangium</taxon>
    </lineage>
</organism>
<reference evidence="4 5" key="1">
    <citation type="submission" date="2023-01" db="EMBL/GenBank/DDBJ databases">
        <title>Minimal conservation of predation-associated metabolite biosynthetic gene clusters underscores biosynthetic potential of Myxococcota including descriptions for ten novel species: Archangium lansinium sp. nov., Myxococcus landrumus sp. nov., Nannocystis bai.</title>
        <authorList>
            <person name="Ahearne A."/>
            <person name="Stevens C."/>
            <person name="Dowd S."/>
        </authorList>
    </citation>
    <scope>NUCLEOTIDE SEQUENCE [LARGE SCALE GENOMIC DNA]</scope>
    <source>
        <strain evidence="4 5">WIWO2</strain>
    </source>
</reference>
<proteinExistence type="predicted"/>
<dbReference type="CDD" id="cd00156">
    <property type="entry name" value="REC"/>
    <property type="match status" value="1"/>
</dbReference>
<name>A0ABT5C9S6_9BACT</name>
<evidence type="ECO:0000313" key="5">
    <source>
        <dbReference type="Proteomes" id="UP001217485"/>
    </source>
</evidence>
<dbReference type="EMBL" id="JAQNDK010000004">
    <property type="protein sequence ID" value="MDC0683192.1"/>
    <property type="molecule type" value="Genomic_DNA"/>
</dbReference>
<dbReference type="SUPFAM" id="SSF52172">
    <property type="entry name" value="CheY-like"/>
    <property type="match status" value="1"/>
</dbReference>
<dbReference type="InterPro" id="IPR011006">
    <property type="entry name" value="CheY-like_superfamily"/>
</dbReference>
<dbReference type="Gene3D" id="3.40.50.2300">
    <property type="match status" value="1"/>
</dbReference>
<evidence type="ECO:0000256" key="1">
    <source>
        <dbReference type="ARBA" id="ARBA00022553"/>
    </source>
</evidence>
<dbReference type="PROSITE" id="PS50110">
    <property type="entry name" value="RESPONSE_REGULATORY"/>
    <property type="match status" value="1"/>
</dbReference>
<dbReference type="SMART" id="SM00448">
    <property type="entry name" value="REC"/>
    <property type="match status" value="1"/>
</dbReference>
<keyword evidence="5" id="KW-1185">Reference proteome</keyword>
<feature type="modified residue" description="4-aspartylphosphate" evidence="2">
    <location>
        <position position="62"/>
    </location>
</feature>
<keyword evidence="1 2" id="KW-0597">Phosphoprotein</keyword>
<protein>
    <submittedName>
        <fullName evidence="4">Response regulator</fullName>
    </submittedName>
</protein>
<evidence type="ECO:0000256" key="2">
    <source>
        <dbReference type="PROSITE-ProRule" id="PRU00169"/>
    </source>
</evidence>